<keyword evidence="1" id="KW-0472">Membrane</keyword>
<keyword evidence="3" id="KW-1185">Reference proteome</keyword>
<keyword evidence="1" id="KW-0812">Transmembrane</keyword>
<dbReference type="AlphaFoldDB" id="A0A401ICJ7"/>
<accession>A0A401ICJ7</accession>
<feature type="transmembrane region" description="Helical" evidence="1">
    <location>
        <begin position="75"/>
        <end position="104"/>
    </location>
</feature>
<protein>
    <submittedName>
        <fullName evidence="2">Membrane protein</fullName>
    </submittedName>
</protein>
<evidence type="ECO:0000313" key="2">
    <source>
        <dbReference type="EMBL" id="GBF79007.1"/>
    </source>
</evidence>
<gene>
    <name evidence="2" type="ORF">AsFPU1_0399</name>
</gene>
<organism evidence="2 3">
    <name type="scientific">Aphanothece sacrum FPU1</name>
    <dbReference type="NCBI Taxonomy" id="1920663"/>
    <lineage>
        <taxon>Bacteria</taxon>
        <taxon>Bacillati</taxon>
        <taxon>Cyanobacteriota</taxon>
        <taxon>Cyanophyceae</taxon>
        <taxon>Oscillatoriophycideae</taxon>
        <taxon>Chroococcales</taxon>
        <taxon>Aphanothecaceae</taxon>
        <taxon>Aphanothece</taxon>
    </lineage>
</organism>
<feature type="transmembrane region" description="Helical" evidence="1">
    <location>
        <begin position="227"/>
        <end position="245"/>
    </location>
</feature>
<reference evidence="3" key="1">
    <citation type="submission" date="2017-05" db="EMBL/GenBank/DDBJ databases">
        <title>Physiological properties and genetic analysis related to exopolysaccharide production of fresh-water unicellular cyanobacterium Aphanothece sacrum, Suizenji Nori, that has been cultured as a food source in Japan.</title>
        <authorList>
            <person name="Kanesaki Y."/>
            <person name="Yoshikawa S."/>
            <person name="Ohki K."/>
        </authorList>
    </citation>
    <scope>NUCLEOTIDE SEQUENCE [LARGE SCALE GENOMIC DNA]</scope>
    <source>
        <strain evidence="3">FPU1</strain>
    </source>
</reference>
<dbReference type="EMBL" id="BDQK01000001">
    <property type="protein sequence ID" value="GBF79007.1"/>
    <property type="molecule type" value="Genomic_DNA"/>
</dbReference>
<comment type="caution">
    <text evidence="2">The sequence shown here is derived from an EMBL/GenBank/DDBJ whole genome shotgun (WGS) entry which is preliminary data.</text>
</comment>
<proteinExistence type="predicted"/>
<dbReference type="Proteomes" id="UP000287247">
    <property type="component" value="Unassembled WGS sequence"/>
</dbReference>
<feature type="transmembrane region" description="Helical" evidence="1">
    <location>
        <begin position="116"/>
        <end position="134"/>
    </location>
</feature>
<evidence type="ECO:0000313" key="3">
    <source>
        <dbReference type="Proteomes" id="UP000287247"/>
    </source>
</evidence>
<feature type="transmembrane region" description="Helical" evidence="1">
    <location>
        <begin position="187"/>
        <end position="206"/>
    </location>
</feature>
<feature type="transmembrane region" description="Helical" evidence="1">
    <location>
        <begin position="290"/>
        <end position="311"/>
    </location>
</feature>
<keyword evidence="1" id="KW-1133">Transmembrane helix</keyword>
<feature type="transmembrane region" description="Helical" evidence="1">
    <location>
        <begin position="251"/>
        <end position="269"/>
    </location>
</feature>
<feature type="transmembrane region" description="Helical" evidence="1">
    <location>
        <begin position="34"/>
        <end position="55"/>
    </location>
</feature>
<evidence type="ECO:0000256" key="1">
    <source>
        <dbReference type="SAM" id="Phobius"/>
    </source>
</evidence>
<name>A0A401ICJ7_APHSA</name>
<sequence length="312" mass="35551">MLLGFMLSAYSIVANDAIQTLGTFLSSNSQRPWWVLWLFACTILTAVFAYGWLNYDGDVSYGRLENFPIPDPFSWIYIVPPLILLGLTNLGIPVSTTFLILTVFNPQNLTNMLTKSLIGYGLAFIIGIFIYYFISEKIEEESFNQSKTENQPYWTILQWVSTTFLWSQWLIQDLANIFAYLPRKLDLLLLFFSLIIMLTLHAIIFYRNGGEIQQIVTSKINTQNIKSATIIDFIYGFILLFFKEYSKVPMSTTWVFIGLLAGRELAIAHRLKHRSLKDTGTIIIKDVGKAMIGLGVSIILAFFLPFLGQLIS</sequence>